<feature type="signal peptide" evidence="1">
    <location>
        <begin position="1"/>
        <end position="29"/>
    </location>
</feature>
<evidence type="ECO:0000313" key="2">
    <source>
        <dbReference type="EMBL" id="MCL7046208.1"/>
    </source>
</evidence>
<dbReference type="AlphaFoldDB" id="A0AA41VS75"/>
<organism evidence="2 3">
    <name type="scientific">Papaver nudicaule</name>
    <name type="common">Iceland poppy</name>
    <dbReference type="NCBI Taxonomy" id="74823"/>
    <lineage>
        <taxon>Eukaryota</taxon>
        <taxon>Viridiplantae</taxon>
        <taxon>Streptophyta</taxon>
        <taxon>Embryophyta</taxon>
        <taxon>Tracheophyta</taxon>
        <taxon>Spermatophyta</taxon>
        <taxon>Magnoliopsida</taxon>
        <taxon>Ranunculales</taxon>
        <taxon>Papaveraceae</taxon>
        <taxon>Papaveroideae</taxon>
        <taxon>Papaver</taxon>
    </lineage>
</organism>
<comment type="caution">
    <text evidence="2">The sequence shown here is derived from an EMBL/GenBank/DDBJ whole genome shotgun (WGS) entry which is preliminary data.</text>
</comment>
<proteinExistence type="predicted"/>
<accession>A0AA41VS75</accession>
<reference evidence="2" key="1">
    <citation type="submission" date="2022-03" db="EMBL/GenBank/DDBJ databases">
        <title>A functionally conserved STORR gene fusion in Papaver species that diverged 16.8 million years ago.</title>
        <authorList>
            <person name="Catania T."/>
        </authorList>
    </citation>
    <scope>NUCLEOTIDE SEQUENCE</scope>
    <source>
        <strain evidence="2">S-191538</strain>
    </source>
</reference>
<keyword evidence="1" id="KW-0732">Signal</keyword>
<dbReference type="EMBL" id="JAJJMA010278690">
    <property type="protein sequence ID" value="MCL7046208.1"/>
    <property type="molecule type" value="Genomic_DNA"/>
</dbReference>
<feature type="chain" id="PRO_5041272753" evidence="1">
    <location>
        <begin position="30"/>
        <end position="87"/>
    </location>
</feature>
<protein>
    <submittedName>
        <fullName evidence="2">Uncharacterized protein</fullName>
    </submittedName>
</protein>
<evidence type="ECO:0000256" key="1">
    <source>
        <dbReference type="SAM" id="SignalP"/>
    </source>
</evidence>
<gene>
    <name evidence="2" type="ORF">MKW94_019326</name>
</gene>
<sequence length="87" mass="9915">MAKTHQSFSPFLVGFLLVLFVSDLAYVHGKSCYLLGVADLGVDPDMGDIAYIFCDAECKKIDENYEYFEKLINAETGQRFCQCCLWR</sequence>
<keyword evidence="3" id="KW-1185">Reference proteome</keyword>
<dbReference type="Proteomes" id="UP001177140">
    <property type="component" value="Unassembled WGS sequence"/>
</dbReference>
<evidence type="ECO:0000313" key="3">
    <source>
        <dbReference type="Proteomes" id="UP001177140"/>
    </source>
</evidence>
<name>A0AA41VS75_PAPNU</name>